<evidence type="ECO:0000313" key="2">
    <source>
        <dbReference type="Proteomes" id="UP000618591"/>
    </source>
</evidence>
<dbReference type="InterPro" id="IPR052523">
    <property type="entry name" value="Trichothecene_AcTrans"/>
</dbReference>
<dbReference type="PANTHER" id="PTHR42791">
    <property type="entry name" value="GNAT FAMILY ACETYLTRANSFERASE"/>
    <property type="match status" value="1"/>
</dbReference>
<comment type="caution">
    <text evidence="1">The sequence shown here is derived from an EMBL/GenBank/DDBJ whole genome shotgun (WGS) entry which is preliminary data.</text>
</comment>
<reference evidence="2" key="1">
    <citation type="journal article" date="2019" name="Int. J. Syst. Evol. Microbiol.">
        <title>The Global Catalogue of Microorganisms (GCM) 10K type strain sequencing project: providing services to taxonomists for standard genome sequencing and annotation.</title>
        <authorList>
            <consortium name="The Broad Institute Genomics Platform"/>
            <consortium name="The Broad Institute Genome Sequencing Center for Infectious Disease"/>
            <person name="Wu L."/>
            <person name="Ma J."/>
        </authorList>
    </citation>
    <scope>NUCLEOTIDE SEQUENCE [LARGE SCALE GENOMIC DNA]</scope>
    <source>
        <strain evidence="2">CGMCC 1.10106</strain>
    </source>
</reference>
<dbReference type="RefSeq" id="WP_188445386.1">
    <property type="nucleotide sequence ID" value="NZ_BMDW01000003.1"/>
</dbReference>
<keyword evidence="2" id="KW-1185">Reference proteome</keyword>
<dbReference type="Gene3D" id="3.40.630.30">
    <property type="match status" value="1"/>
</dbReference>
<name>A0ABQ1G7W0_9SPHN</name>
<organism evidence="1 2">
    <name type="scientific">Sphingomonas psychrolutea</name>
    <dbReference type="NCBI Taxonomy" id="1259676"/>
    <lineage>
        <taxon>Bacteria</taxon>
        <taxon>Pseudomonadati</taxon>
        <taxon>Pseudomonadota</taxon>
        <taxon>Alphaproteobacteria</taxon>
        <taxon>Sphingomonadales</taxon>
        <taxon>Sphingomonadaceae</taxon>
        <taxon>Sphingomonas</taxon>
    </lineage>
</organism>
<sequence length="195" mass="21030">MSDPVRVAGDADRARIVALLARAFADDPAMVFLFPDAADRAVRLPRLFALLFDADALSGMRIVSQGGEAATLWRGPGQGQTGLMPLLRQAWPLWRTFGAAMGRGLAVSHAIDAHMPTISHWYLHIAGCDPAAQGKGHGGAAIRSGLARIAGSRLPTYLETATERNLGLYRALGFEVIDTWVVPRGGPRFWSMLRT</sequence>
<evidence type="ECO:0000313" key="1">
    <source>
        <dbReference type="EMBL" id="GGA38468.1"/>
    </source>
</evidence>
<dbReference type="PANTHER" id="PTHR42791:SF1">
    <property type="entry name" value="N-ACETYLTRANSFERASE DOMAIN-CONTAINING PROTEIN"/>
    <property type="match status" value="1"/>
</dbReference>
<proteinExistence type="predicted"/>
<dbReference type="SUPFAM" id="SSF55729">
    <property type="entry name" value="Acyl-CoA N-acyltransferases (Nat)"/>
    <property type="match status" value="1"/>
</dbReference>
<dbReference type="EMBL" id="BMDW01000003">
    <property type="protein sequence ID" value="GGA38468.1"/>
    <property type="molecule type" value="Genomic_DNA"/>
</dbReference>
<accession>A0ABQ1G7W0</accession>
<dbReference type="InterPro" id="IPR016181">
    <property type="entry name" value="Acyl_CoA_acyltransferase"/>
</dbReference>
<dbReference type="Proteomes" id="UP000618591">
    <property type="component" value="Unassembled WGS sequence"/>
</dbReference>
<protein>
    <submittedName>
        <fullName evidence="1">N-acetyltransferase</fullName>
    </submittedName>
</protein>
<gene>
    <name evidence="1" type="ORF">GCM10011395_05980</name>
</gene>